<keyword evidence="3" id="KW-1185">Reference proteome</keyword>
<dbReference type="RefSeq" id="WP_089906795.1">
    <property type="nucleotide sequence ID" value="NZ_FOBB01000001.1"/>
</dbReference>
<name>A0A1H7JDF6_9BACT</name>
<protein>
    <submittedName>
        <fullName evidence="2">Uncharacterized protein</fullName>
    </submittedName>
</protein>
<dbReference type="Proteomes" id="UP000198984">
    <property type="component" value="Unassembled WGS sequence"/>
</dbReference>
<feature type="chain" id="PRO_5011457206" evidence="1">
    <location>
        <begin position="33"/>
        <end position="317"/>
    </location>
</feature>
<keyword evidence="1" id="KW-0732">Signal</keyword>
<gene>
    <name evidence="2" type="ORF">SAMN04488505_101762</name>
</gene>
<dbReference type="EMBL" id="FOBB01000001">
    <property type="protein sequence ID" value="SEK71927.1"/>
    <property type="molecule type" value="Genomic_DNA"/>
</dbReference>
<dbReference type="OrthoDB" id="668115at2"/>
<accession>A0A1H7JDF6</accession>
<feature type="signal peptide" evidence="1">
    <location>
        <begin position="1"/>
        <end position="32"/>
    </location>
</feature>
<organism evidence="2 3">
    <name type="scientific">Chitinophaga rupis</name>
    <dbReference type="NCBI Taxonomy" id="573321"/>
    <lineage>
        <taxon>Bacteria</taxon>
        <taxon>Pseudomonadati</taxon>
        <taxon>Bacteroidota</taxon>
        <taxon>Chitinophagia</taxon>
        <taxon>Chitinophagales</taxon>
        <taxon>Chitinophagaceae</taxon>
        <taxon>Chitinophaga</taxon>
    </lineage>
</organism>
<evidence type="ECO:0000313" key="2">
    <source>
        <dbReference type="EMBL" id="SEK71927.1"/>
    </source>
</evidence>
<proteinExistence type="predicted"/>
<evidence type="ECO:0000313" key="3">
    <source>
        <dbReference type="Proteomes" id="UP000198984"/>
    </source>
</evidence>
<sequence>MNTRFAVYFRHFILLSLLALINIIVFESTANAQHTDDDFAENIQQIKKRGVIFVLPEDEYEYVDDYQQLLSNAWTLSPIKVIKYSDLSSYPRENGKYCYFTIGVSKFMTVRDAGGSYSSIHYYLTLSVPYARSGSLETQPDELYRIELYPEMRAVLRPSTKDITHALYTRTILRNFKLPYMLAYVKFVQQNLLQGKKVSVTDFYRDKILLEKLKNDTLYVLKNTLFSRNKFNGKESEIEEEFFKSYPGKYKYVSTDELIDLIKSRGDSNPLYLFEYVQSGTDKHVSVLDVSSGTMVYRRYTPISYNIKDKDLRAILE</sequence>
<dbReference type="AlphaFoldDB" id="A0A1H7JDF6"/>
<reference evidence="2 3" key="1">
    <citation type="submission" date="2016-10" db="EMBL/GenBank/DDBJ databases">
        <authorList>
            <person name="de Groot N.N."/>
        </authorList>
    </citation>
    <scope>NUCLEOTIDE SEQUENCE [LARGE SCALE GENOMIC DNA]</scope>
    <source>
        <strain evidence="2 3">DSM 21039</strain>
    </source>
</reference>
<evidence type="ECO:0000256" key="1">
    <source>
        <dbReference type="SAM" id="SignalP"/>
    </source>
</evidence>